<reference evidence="2" key="1">
    <citation type="submission" date="2010-12" db="EMBL/GenBank/DDBJ databases">
        <title>Complete sequence of Bacillus cellulosilyticus DSM 2522.</title>
        <authorList>
            <consortium name="US DOE Joint Genome Institute"/>
            <person name="Lucas S."/>
            <person name="Copeland A."/>
            <person name="Lapidus A."/>
            <person name="Cheng J.-F."/>
            <person name="Bruce D."/>
            <person name="Goodwin L."/>
            <person name="Pitluck S."/>
            <person name="Chertkov O."/>
            <person name="Detter J.C."/>
            <person name="Han C."/>
            <person name="Tapia R."/>
            <person name="Land M."/>
            <person name="Hauser L."/>
            <person name="Jeffries C."/>
            <person name="Kyrpides N."/>
            <person name="Ivanova N."/>
            <person name="Mikhailova N."/>
            <person name="Brumm P."/>
            <person name="Mead D."/>
            <person name="Woyke T."/>
        </authorList>
    </citation>
    <scope>NUCLEOTIDE SEQUENCE [LARGE SCALE GENOMIC DNA]</scope>
    <source>
        <strain evidence="2">DSM 2522</strain>
    </source>
</reference>
<dbReference type="EMBL" id="CP002394">
    <property type="protein sequence ID" value="ADU30987.1"/>
    <property type="molecule type" value="Genomic_DNA"/>
</dbReference>
<dbReference type="Proteomes" id="UP000001401">
    <property type="component" value="Chromosome"/>
</dbReference>
<dbReference type="Pfam" id="PF04860">
    <property type="entry name" value="Phage_portal"/>
    <property type="match status" value="1"/>
</dbReference>
<keyword evidence="3" id="KW-1185">Reference proteome</keyword>
<dbReference type="OrthoDB" id="9765386at2"/>
<dbReference type="RefSeq" id="WP_013489320.1">
    <property type="nucleotide sequence ID" value="NC_014829.1"/>
</dbReference>
<evidence type="ECO:0000313" key="3">
    <source>
        <dbReference type="Proteomes" id="UP000001401"/>
    </source>
</evidence>
<sequence>MGLLGSIITNSKSYSMDDFDKEVRQRIEHSQSKTNTNVSEDKSLKHLTVYACARVLAEGLASLPLHVYKRRADGGAEKARDHPVYGLLHDLPNNEMTSMTWRESQMGHHVLSGNNYSLITLDGYGRVVDIYPLDWNTVTVRRHEITNRIVYDVNDRGKIETFPAEKIFHVPGWGFDGLKGYSPIRMAASAIGTGLSSQDFVNRFYSQGMNIGAVLEHPQALGDKAYERLLEWIQSKGAGLANSWKPMILEEGMKINRIPMHFVDAQFIETQELTRDEICGIFRVPPHMVANLKNATFSNIEHQDLAYVKHTLLPYIQRWEQAINWKLFTPKERAEGYYAKHNVEGLLRGDYKTRQEGLAIQRQNGALNANEWRAEEERNPIEGRAGEAYLVNGNMTPTDIANGKPSQTRSTEGGEE</sequence>
<accession>E6TVH0</accession>
<evidence type="ECO:0000313" key="2">
    <source>
        <dbReference type="EMBL" id="ADU30987.1"/>
    </source>
</evidence>
<dbReference type="InterPro" id="IPR006944">
    <property type="entry name" value="Phage/GTA_portal"/>
</dbReference>
<evidence type="ECO:0000256" key="1">
    <source>
        <dbReference type="SAM" id="MobiDB-lite"/>
    </source>
</evidence>
<gene>
    <name evidence="2" type="ordered locus">Bcell_2732</name>
</gene>
<name>E6TVH0_EVAC2</name>
<dbReference type="NCBIfam" id="TIGR01537">
    <property type="entry name" value="portal_HK97"/>
    <property type="match status" value="1"/>
</dbReference>
<organism evidence="2 3">
    <name type="scientific">Evansella cellulosilytica (strain ATCC 21833 / DSM 2522 / FERM P-1141 / JCM 9156 / N-4)</name>
    <name type="common">Bacillus cellulosilyticus</name>
    <dbReference type="NCBI Taxonomy" id="649639"/>
    <lineage>
        <taxon>Bacteria</taxon>
        <taxon>Bacillati</taxon>
        <taxon>Bacillota</taxon>
        <taxon>Bacilli</taxon>
        <taxon>Bacillales</taxon>
        <taxon>Bacillaceae</taxon>
        <taxon>Evansella</taxon>
    </lineage>
</organism>
<proteinExistence type="predicted"/>
<dbReference type="InterPro" id="IPR006427">
    <property type="entry name" value="Portal_HK97"/>
</dbReference>
<dbReference type="HOGENOM" id="CLU_033789_0_1_9"/>
<protein>
    <submittedName>
        <fullName evidence="2">Phage portal protein, HK97 family</fullName>
    </submittedName>
</protein>
<feature type="region of interest" description="Disordered" evidence="1">
    <location>
        <begin position="393"/>
        <end position="416"/>
    </location>
</feature>
<dbReference type="KEGG" id="bco:Bcell_2732"/>
<dbReference type="AlphaFoldDB" id="E6TVH0"/>
<dbReference type="STRING" id="649639.Bcell_2732"/>
<dbReference type="eggNOG" id="COG4695">
    <property type="taxonomic scope" value="Bacteria"/>
</dbReference>